<accession>A0A511TDJ5</accession>
<feature type="domain" description="CN hydrolase" evidence="2">
    <location>
        <begin position="4"/>
        <end position="252"/>
    </location>
</feature>
<dbReference type="PANTHER" id="PTHR23088:SF27">
    <property type="entry name" value="DEAMINATED GLUTATHIONE AMIDASE"/>
    <property type="match status" value="1"/>
</dbReference>
<dbReference type="EMBL" id="BJXR01000059">
    <property type="protein sequence ID" value="GEN12239.1"/>
    <property type="molecule type" value="Genomic_DNA"/>
</dbReference>
<dbReference type="CDD" id="cd07572">
    <property type="entry name" value="nit"/>
    <property type="match status" value="1"/>
</dbReference>
<keyword evidence="1 3" id="KW-0378">Hydrolase</keyword>
<evidence type="ECO:0000313" key="3">
    <source>
        <dbReference type="EMBL" id="GEN12239.1"/>
    </source>
</evidence>
<dbReference type="Proteomes" id="UP000321514">
    <property type="component" value="Unassembled WGS sequence"/>
</dbReference>
<sequence>MSKLIVGLIQVNARNEMAPNISFIEEQARKALAAGANFVMTPENSTLLGANHEDTLSKVVAEEHHPGLMSAKGLAKEHGVWFLIGSIHVKVEGERCANRSYVIDPEGRVVAWYDKIHMFDAELPNGERYRESSVFRPGERAVVARTPWGGLGMGICYDMRFGHLQRALARAGATLLTLPSSFTVPTGSAHWHVLLRARAIETGCFVFAPAQVGLHAGGRRTYGHSLVVSPWGEVLADAGGDSPGFVTAEIDLARVEEARRALPSLGHDRAFRGPEVLES</sequence>
<evidence type="ECO:0000259" key="2">
    <source>
        <dbReference type="PROSITE" id="PS50263"/>
    </source>
</evidence>
<proteinExistence type="predicted"/>
<dbReference type="RefSeq" id="WP_074957055.1">
    <property type="nucleotide sequence ID" value="NZ_BJXR01000059.1"/>
</dbReference>
<dbReference type="SUPFAM" id="SSF56317">
    <property type="entry name" value="Carbon-nitrogen hydrolase"/>
    <property type="match status" value="1"/>
</dbReference>
<dbReference type="PANTHER" id="PTHR23088">
    <property type="entry name" value="NITRILASE-RELATED"/>
    <property type="match status" value="1"/>
</dbReference>
<dbReference type="Gene3D" id="3.60.110.10">
    <property type="entry name" value="Carbon-nitrogen hydrolase"/>
    <property type="match status" value="1"/>
</dbReference>
<dbReference type="PROSITE" id="PS50263">
    <property type="entry name" value="CN_HYDROLASE"/>
    <property type="match status" value="1"/>
</dbReference>
<evidence type="ECO:0000256" key="1">
    <source>
        <dbReference type="ARBA" id="ARBA00022801"/>
    </source>
</evidence>
<gene>
    <name evidence="3" type="ORF">MFU01_72760</name>
    <name evidence="4" type="ORF">SAMN05443572_107396</name>
</gene>
<protein>
    <submittedName>
        <fullName evidence="3 4">Amidohydrolase</fullName>
    </submittedName>
</protein>
<dbReference type="AlphaFoldDB" id="A0A511TDJ5"/>
<dbReference type="InterPro" id="IPR003010">
    <property type="entry name" value="C-N_Hydrolase"/>
</dbReference>
<organism evidence="3 6">
    <name type="scientific">Myxococcus fulvus</name>
    <dbReference type="NCBI Taxonomy" id="33"/>
    <lineage>
        <taxon>Bacteria</taxon>
        <taxon>Pseudomonadati</taxon>
        <taxon>Myxococcota</taxon>
        <taxon>Myxococcia</taxon>
        <taxon>Myxococcales</taxon>
        <taxon>Cystobacterineae</taxon>
        <taxon>Myxococcaceae</taxon>
        <taxon>Myxococcus</taxon>
    </lineage>
</organism>
<dbReference type="OrthoDB" id="9811121at2"/>
<evidence type="ECO:0000313" key="5">
    <source>
        <dbReference type="Proteomes" id="UP000183760"/>
    </source>
</evidence>
<dbReference type="Pfam" id="PF00795">
    <property type="entry name" value="CN_hydrolase"/>
    <property type="match status" value="1"/>
</dbReference>
<evidence type="ECO:0000313" key="6">
    <source>
        <dbReference type="Proteomes" id="UP000321514"/>
    </source>
</evidence>
<keyword evidence="5" id="KW-1185">Reference proteome</keyword>
<evidence type="ECO:0000313" key="4">
    <source>
        <dbReference type="EMBL" id="SEU27157.1"/>
    </source>
</evidence>
<dbReference type="GO" id="GO:0016811">
    <property type="term" value="F:hydrolase activity, acting on carbon-nitrogen (but not peptide) bonds, in linear amides"/>
    <property type="evidence" value="ECO:0007669"/>
    <property type="project" value="InterPro"/>
</dbReference>
<dbReference type="EMBL" id="FOIB01000007">
    <property type="protein sequence ID" value="SEU27157.1"/>
    <property type="molecule type" value="Genomic_DNA"/>
</dbReference>
<name>A0A511TDJ5_MYXFU</name>
<dbReference type="Proteomes" id="UP000183760">
    <property type="component" value="Unassembled WGS sequence"/>
</dbReference>
<reference evidence="3 6" key="2">
    <citation type="submission" date="2019-07" db="EMBL/GenBank/DDBJ databases">
        <title>Whole genome shotgun sequence of Myxococcus fulvus NBRC 100333.</title>
        <authorList>
            <person name="Hosoyama A."/>
            <person name="Uohara A."/>
            <person name="Ohji S."/>
            <person name="Ichikawa N."/>
        </authorList>
    </citation>
    <scope>NUCLEOTIDE SEQUENCE [LARGE SCALE GENOMIC DNA]</scope>
    <source>
        <strain evidence="3 6">NBRC 100333</strain>
    </source>
</reference>
<dbReference type="STRING" id="1334629.MFUL124B02_21390"/>
<dbReference type="InterPro" id="IPR036526">
    <property type="entry name" value="C-N_Hydrolase_sf"/>
</dbReference>
<comment type="caution">
    <text evidence="3">The sequence shown here is derived from an EMBL/GenBank/DDBJ whole genome shotgun (WGS) entry which is preliminary data.</text>
</comment>
<reference evidence="4 5" key="1">
    <citation type="submission" date="2016-10" db="EMBL/GenBank/DDBJ databases">
        <authorList>
            <person name="Varghese N."/>
            <person name="Submissions S."/>
        </authorList>
    </citation>
    <scope>NUCLEOTIDE SEQUENCE [LARGE SCALE GENOMIC DNA]</scope>
    <source>
        <strain evidence="4 5">DSM 16525</strain>
    </source>
</reference>
<dbReference type="InterPro" id="IPR045254">
    <property type="entry name" value="Nit1/2_C-N_Hydrolase"/>
</dbReference>